<feature type="transmembrane region" description="Helical" evidence="1">
    <location>
        <begin position="28"/>
        <end position="48"/>
    </location>
</feature>
<reference evidence="2 4" key="1">
    <citation type="journal article" date="2015" name="Genome Announc.">
        <title>Complete Genome Sequence of Corynebacterium kutscheri DSM 20755, a Corynebacterial Type Strain with Remarkably Low G+C Content of Chromosomal DNA.</title>
        <authorList>
            <person name="Ruckert C."/>
            <person name="Albersmeier A."/>
            <person name="Winkler A."/>
            <person name="Tauch A."/>
        </authorList>
    </citation>
    <scope>NUCLEOTIDE SEQUENCE [LARGE SCALE GENOMIC DNA]</scope>
    <source>
        <strain evidence="2 4">DSM 20755</strain>
    </source>
</reference>
<dbReference type="EMBL" id="LR134377">
    <property type="protein sequence ID" value="VEH04440.1"/>
    <property type="molecule type" value="Genomic_DNA"/>
</dbReference>
<evidence type="ECO:0000313" key="3">
    <source>
        <dbReference type="EMBL" id="VEH04440.1"/>
    </source>
</evidence>
<dbReference type="Proteomes" id="UP000271380">
    <property type="component" value="Chromosome"/>
</dbReference>
<evidence type="ECO:0000313" key="2">
    <source>
        <dbReference type="EMBL" id="AKE41895.1"/>
    </source>
</evidence>
<dbReference type="KEGG" id="cku:UL82_08695"/>
<keyword evidence="4" id="KW-1185">Reference proteome</keyword>
<protein>
    <submittedName>
        <fullName evidence="3">Hypothetical membrane protein</fullName>
    </submittedName>
</protein>
<keyword evidence="1" id="KW-0472">Membrane</keyword>
<dbReference type="HOGENOM" id="CLU_1292606_0_0_11"/>
<dbReference type="STRING" id="35755.UL82_08695"/>
<dbReference type="EMBL" id="CP011312">
    <property type="protein sequence ID" value="AKE41895.1"/>
    <property type="molecule type" value="Genomic_DNA"/>
</dbReference>
<dbReference type="RefSeq" id="WP_046440389.1">
    <property type="nucleotide sequence ID" value="NZ_CP011312.1"/>
</dbReference>
<evidence type="ECO:0000313" key="4">
    <source>
        <dbReference type="Proteomes" id="UP000033457"/>
    </source>
</evidence>
<name>A0A0F6R1J5_9CORY</name>
<keyword evidence="1" id="KW-0812">Transmembrane</keyword>
<dbReference type="Pfam" id="PF11580">
    <property type="entry name" value="DUF3239"/>
    <property type="match status" value="1"/>
</dbReference>
<keyword evidence="1" id="KW-1133">Transmembrane helix</keyword>
<gene>
    <name evidence="3" type="ORF">NCTC949_00089</name>
    <name evidence="2" type="ORF">UL82_08695</name>
</gene>
<feature type="transmembrane region" description="Helical" evidence="1">
    <location>
        <begin position="54"/>
        <end position="74"/>
    </location>
</feature>
<reference evidence="3 5" key="2">
    <citation type="submission" date="2018-12" db="EMBL/GenBank/DDBJ databases">
        <authorList>
            <consortium name="Pathogen Informatics"/>
        </authorList>
    </citation>
    <scope>NUCLEOTIDE SEQUENCE [LARGE SCALE GENOMIC DNA]</scope>
    <source>
        <strain evidence="3 5">NCTC949</strain>
    </source>
</reference>
<evidence type="ECO:0000313" key="5">
    <source>
        <dbReference type="Proteomes" id="UP000271380"/>
    </source>
</evidence>
<dbReference type="OrthoDB" id="4548219at2"/>
<dbReference type="Proteomes" id="UP000033457">
    <property type="component" value="Chromosome"/>
</dbReference>
<evidence type="ECO:0000256" key="1">
    <source>
        <dbReference type="SAM" id="Phobius"/>
    </source>
</evidence>
<dbReference type="AlphaFoldDB" id="A0A0F6R1J5"/>
<proteinExistence type="predicted"/>
<organism evidence="2 4">
    <name type="scientific">Corynebacterium kutscheri</name>
    <dbReference type="NCBI Taxonomy" id="35755"/>
    <lineage>
        <taxon>Bacteria</taxon>
        <taxon>Bacillati</taxon>
        <taxon>Actinomycetota</taxon>
        <taxon>Actinomycetes</taxon>
        <taxon>Mycobacteriales</taxon>
        <taxon>Corynebacteriaceae</taxon>
        <taxon>Corynebacterium</taxon>
    </lineage>
</organism>
<dbReference type="Gene3D" id="2.40.410.10">
    <property type="entry name" value="putative membrane protein from Corynebacterium diphtheriae superfamily"/>
    <property type="match status" value="1"/>
</dbReference>
<dbReference type="InterPro" id="IPR023124">
    <property type="entry name" value="DUF3239_dom_sf"/>
</dbReference>
<accession>A0A0F6R1J5</accession>
<dbReference type="InterPro" id="IPR021632">
    <property type="entry name" value="DUF3239"/>
</dbReference>
<sequence>MANFHFVVDKAHAQRNNELLKDTKRLQLSAAIFSFILLAIGAGFYSWLGAMVGVIIFACFTIVALISFILIPVFPRLVGSAQSLYDSYELVPAIITEINPRDMSIMALVDADSTGTNPQPALAVRTISNLAGHSRTVGEKVPSVAVTGNRSAANKQTWDQISPVPIAWGTPEAAIIKAATDAIDPAQWEKLEKHLAHYDEVRKTPFDLLLL</sequence>